<reference evidence="1 2" key="1">
    <citation type="submission" date="2018-08" db="EMBL/GenBank/DDBJ databases">
        <title>Genome and evolution of the arbuscular mycorrhizal fungus Diversispora epigaea (formerly Glomus versiforme) and its bacterial endosymbionts.</title>
        <authorList>
            <person name="Sun X."/>
            <person name="Fei Z."/>
            <person name="Harrison M."/>
        </authorList>
    </citation>
    <scope>NUCLEOTIDE SEQUENCE [LARGE SCALE GENOMIC DNA]</scope>
    <source>
        <strain evidence="1 2">IT104</strain>
    </source>
</reference>
<dbReference type="EMBL" id="PQFF01000014">
    <property type="protein sequence ID" value="RHZ89358.1"/>
    <property type="molecule type" value="Genomic_DNA"/>
</dbReference>
<evidence type="ECO:0000313" key="2">
    <source>
        <dbReference type="Proteomes" id="UP000266861"/>
    </source>
</evidence>
<keyword evidence="2" id="KW-1185">Reference proteome</keyword>
<name>A0A397JR70_9GLOM</name>
<evidence type="ECO:0000313" key="1">
    <source>
        <dbReference type="EMBL" id="RHZ89358.1"/>
    </source>
</evidence>
<dbReference type="AlphaFoldDB" id="A0A397JR70"/>
<accession>A0A397JR70</accession>
<gene>
    <name evidence="1" type="ORF">Glove_16g94</name>
</gene>
<sequence length="201" mass="23303">MLISNFTRRAFQVVNRKEHKEYFQRHSKRVIQLSSHTTIFGWFEDQKLSSSSSTLPRGITIFKKTRLYSSTVYMDLVKLSTTTFPFVNLAEKAIYEFLAKNESAIPLEKMNVRNKLVHGIMINEKGRWSDHALQRVTILACEVVICLGGNYEDKKPDVVPGDKENVDPSQKRKLDNIENIVTPQKKRLDDANFRGNNRFHN</sequence>
<proteinExistence type="predicted"/>
<dbReference type="Proteomes" id="UP000266861">
    <property type="component" value="Unassembled WGS sequence"/>
</dbReference>
<comment type="caution">
    <text evidence="1">The sequence shown here is derived from an EMBL/GenBank/DDBJ whole genome shotgun (WGS) entry which is preliminary data.</text>
</comment>
<dbReference type="OrthoDB" id="10632462at2759"/>
<organism evidence="1 2">
    <name type="scientific">Diversispora epigaea</name>
    <dbReference type="NCBI Taxonomy" id="1348612"/>
    <lineage>
        <taxon>Eukaryota</taxon>
        <taxon>Fungi</taxon>
        <taxon>Fungi incertae sedis</taxon>
        <taxon>Mucoromycota</taxon>
        <taxon>Glomeromycotina</taxon>
        <taxon>Glomeromycetes</taxon>
        <taxon>Diversisporales</taxon>
        <taxon>Diversisporaceae</taxon>
        <taxon>Diversispora</taxon>
    </lineage>
</organism>
<protein>
    <submittedName>
        <fullName evidence="1">Uncharacterized protein</fullName>
    </submittedName>
</protein>